<accession>A0A0K2UU62</accession>
<reference evidence="1" key="1">
    <citation type="submission" date="2014-05" db="EMBL/GenBank/DDBJ databases">
        <authorList>
            <person name="Chronopoulou M."/>
        </authorList>
    </citation>
    <scope>NUCLEOTIDE SEQUENCE</scope>
    <source>
        <tissue evidence="1">Whole organism</tissue>
    </source>
</reference>
<organism evidence="1">
    <name type="scientific">Lepeophtheirus salmonis</name>
    <name type="common">Salmon louse</name>
    <name type="synonym">Caligus salmonis</name>
    <dbReference type="NCBI Taxonomy" id="72036"/>
    <lineage>
        <taxon>Eukaryota</taxon>
        <taxon>Metazoa</taxon>
        <taxon>Ecdysozoa</taxon>
        <taxon>Arthropoda</taxon>
        <taxon>Crustacea</taxon>
        <taxon>Multicrustacea</taxon>
        <taxon>Hexanauplia</taxon>
        <taxon>Copepoda</taxon>
        <taxon>Siphonostomatoida</taxon>
        <taxon>Caligidae</taxon>
        <taxon>Lepeophtheirus</taxon>
    </lineage>
</organism>
<protein>
    <submittedName>
        <fullName evidence="1">Putative LOC100568780 [Acyrthosiphon pisum]</fullName>
    </submittedName>
</protein>
<dbReference type="EMBL" id="HACA01024061">
    <property type="protein sequence ID" value="CDW41422.1"/>
    <property type="molecule type" value="Transcribed_RNA"/>
</dbReference>
<proteinExistence type="predicted"/>
<sequence length="136" mass="16102">RLSELFIKMKKGYNVNELVLFLRGNAYPCRRRNDVRTQHHSLSSMFNKEAVKMDYDCGCGNNCYDQTKYKKVVILSVKERQNIIAKRRVCFRCLKVGYKGFMCSSFVKCSLCSRHNHHTLLHIPIKRHIEMEKHEC</sequence>
<dbReference type="AlphaFoldDB" id="A0A0K2UU62"/>
<evidence type="ECO:0000313" key="1">
    <source>
        <dbReference type="EMBL" id="CDW41422.1"/>
    </source>
</evidence>
<feature type="non-terminal residue" evidence="1">
    <location>
        <position position="1"/>
    </location>
</feature>
<name>A0A0K2UU62_LEPSM</name>